<reference evidence="3" key="2">
    <citation type="submission" date="2012-01" db="EMBL/GenBank/DDBJ databases">
        <title>Noncontiguous Finished sequence of chromosome of Saccharomonospora glauca K62.</title>
        <authorList>
            <consortium name="US DOE Joint Genome Institute"/>
            <person name="Lucas S."/>
            <person name="Han J."/>
            <person name="Lapidus A."/>
            <person name="Cheng J.-F."/>
            <person name="Goodwin L."/>
            <person name="Pitluck S."/>
            <person name="Peters L."/>
            <person name="Mikhailova N."/>
            <person name="Held B."/>
            <person name="Detter J.C."/>
            <person name="Han C."/>
            <person name="Tapia R."/>
            <person name="Land M."/>
            <person name="Hauser L."/>
            <person name="Kyrpides N."/>
            <person name="Ivanova N."/>
            <person name="Pagani I."/>
            <person name="Brambilla E.-M."/>
            <person name="Klenk H.-P."/>
            <person name="Woyke T."/>
        </authorList>
    </citation>
    <scope>NUCLEOTIDE SEQUENCE [LARGE SCALE GENOMIC DNA]</scope>
    <source>
        <strain evidence="3">K62</strain>
    </source>
</reference>
<dbReference type="Proteomes" id="UP000005087">
    <property type="component" value="Chromosome"/>
</dbReference>
<feature type="transmembrane region" description="Helical" evidence="1">
    <location>
        <begin position="139"/>
        <end position="162"/>
    </location>
</feature>
<accession>I1D2L7</accession>
<keyword evidence="1" id="KW-0472">Membrane</keyword>
<dbReference type="STRING" id="928724.SacglDRAFT_02296"/>
<protein>
    <submittedName>
        <fullName evidence="2">Uncharacterized protein</fullName>
    </submittedName>
</protein>
<evidence type="ECO:0000313" key="3">
    <source>
        <dbReference type="Proteomes" id="UP000005087"/>
    </source>
</evidence>
<keyword evidence="3" id="KW-1185">Reference proteome</keyword>
<organism evidence="2 3">
    <name type="scientific">Saccharomonospora glauca K62</name>
    <dbReference type="NCBI Taxonomy" id="928724"/>
    <lineage>
        <taxon>Bacteria</taxon>
        <taxon>Bacillati</taxon>
        <taxon>Actinomycetota</taxon>
        <taxon>Actinomycetes</taxon>
        <taxon>Pseudonocardiales</taxon>
        <taxon>Pseudonocardiaceae</taxon>
        <taxon>Saccharomonospora</taxon>
    </lineage>
</organism>
<dbReference type="AlphaFoldDB" id="I1D2L7"/>
<evidence type="ECO:0000256" key="1">
    <source>
        <dbReference type="SAM" id="Phobius"/>
    </source>
</evidence>
<gene>
    <name evidence="2" type="ORF">SacglDRAFT_02296</name>
</gene>
<keyword evidence="1" id="KW-1133">Transmembrane helix</keyword>
<keyword evidence="1" id="KW-0812">Transmembrane</keyword>
<dbReference type="HOGENOM" id="CLU_905822_0_0_11"/>
<dbReference type="EMBL" id="CM001484">
    <property type="protein sequence ID" value="EIE99191.1"/>
    <property type="molecule type" value="Genomic_DNA"/>
</dbReference>
<evidence type="ECO:0000313" key="2">
    <source>
        <dbReference type="EMBL" id="EIE99191.1"/>
    </source>
</evidence>
<proteinExistence type="predicted"/>
<sequence length="307" mass="31730">MDITDVAARAVAIVGSYLADVAAGVVDRAQRSAPQALTALIADRLGRTQAGAALLQQLQLQPADAGVREQVNAAVAGMAAEDPGFAAELERAVGAVAAPDNTIDRAMAQGQVTFHTSGGSMERTVIAGRDVDQSRRLKIGGGLVAVLLLGATGGAAGTYFVLDGNEPAPPAPTQSIRPDAADSDVTDIGIGDDSTDVVENPATVDEMPNSSDSVPVDGYLVAEPDTGVPGSTVVLTGTDFFAGERVRIYWNSIAEYNALRDTTADENGAVSVEVTVPTDADVNEIYHVYALGLTSNHKINTLYHVTE</sequence>
<name>I1D2L7_9PSEU</name>
<reference evidence="2 3" key="1">
    <citation type="submission" date="2011-09" db="EMBL/GenBank/DDBJ databases">
        <authorList>
            <consortium name="US DOE Joint Genome Institute (JGI-PGF)"/>
            <person name="Lucas S."/>
            <person name="Han J."/>
            <person name="Lapidus A."/>
            <person name="Cheng J.-F."/>
            <person name="Goodwin L."/>
            <person name="Pitluck S."/>
            <person name="Peters L."/>
            <person name="Land M.L."/>
            <person name="Hauser L."/>
            <person name="Brambilla E."/>
            <person name="Klenk H.-P."/>
            <person name="Woyke T.J."/>
        </authorList>
    </citation>
    <scope>NUCLEOTIDE SEQUENCE [LARGE SCALE GENOMIC DNA]</scope>
    <source>
        <strain evidence="2 3">K62</strain>
    </source>
</reference>
<dbReference type="RefSeq" id="WP_005464614.1">
    <property type="nucleotide sequence ID" value="NZ_CM001484.1"/>
</dbReference>